<dbReference type="Proteomes" id="UP000068243">
    <property type="component" value="Unassembled WGS sequence"/>
</dbReference>
<dbReference type="GO" id="GO:0000981">
    <property type="term" value="F:DNA-binding transcription factor activity, RNA polymerase II-specific"/>
    <property type="evidence" value="ECO:0007669"/>
    <property type="project" value="InterPro"/>
</dbReference>
<dbReference type="GO" id="GO:0008270">
    <property type="term" value="F:zinc ion binding"/>
    <property type="evidence" value="ECO:0007669"/>
    <property type="project" value="InterPro"/>
</dbReference>
<dbReference type="OrthoDB" id="2406834at2759"/>
<dbReference type="VEuPathDB" id="FungiDB:ASPNIDRAFT2_1133173"/>
<keyword evidence="4" id="KW-0238">DNA-binding</keyword>
<dbReference type="SMART" id="SM00066">
    <property type="entry name" value="GAL4"/>
    <property type="match status" value="1"/>
</dbReference>
<dbReference type="PANTHER" id="PTHR31001">
    <property type="entry name" value="UNCHARACTERIZED TRANSCRIPTIONAL REGULATORY PROTEIN"/>
    <property type="match status" value="1"/>
</dbReference>
<dbReference type="InterPro" id="IPR007219">
    <property type="entry name" value="XnlR_reg_dom"/>
</dbReference>
<dbReference type="GO" id="GO:0003677">
    <property type="term" value="F:DNA binding"/>
    <property type="evidence" value="ECO:0007669"/>
    <property type="project" value="UniProtKB-KW"/>
</dbReference>
<feature type="region of interest" description="Disordered" evidence="7">
    <location>
        <begin position="82"/>
        <end position="109"/>
    </location>
</feature>
<dbReference type="Gene3D" id="4.10.240.10">
    <property type="entry name" value="Zn(2)-C6 fungal-type DNA-binding domain"/>
    <property type="match status" value="1"/>
</dbReference>
<dbReference type="AlphaFoldDB" id="A0A100ITV4"/>
<name>A0A100ITV4_ASPNG</name>
<dbReference type="CDD" id="cd00067">
    <property type="entry name" value="GAL4"/>
    <property type="match status" value="1"/>
</dbReference>
<dbReference type="VEuPathDB" id="FungiDB:An05g00720"/>
<proteinExistence type="predicted"/>
<evidence type="ECO:0000256" key="3">
    <source>
        <dbReference type="ARBA" id="ARBA00023015"/>
    </source>
</evidence>
<keyword evidence="5" id="KW-0804">Transcription</keyword>
<feature type="compositionally biased region" description="Low complexity" evidence="7">
    <location>
        <begin position="82"/>
        <end position="100"/>
    </location>
</feature>
<feature type="domain" description="Zn(2)-C6 fungal-type" evidence="8">
    <location>
        <begin position="15"/>
        <end position="48"/>
    </location>
</feature>
<dbReference type="GO" id="GO:0005634">
    <property type="term" value="C:nucleus"/>
    <property type="evidence" value="ECO:0007669"/>
    <property type="project" value="UniProtKB-SubCell"/>
</dbReference>
<evidence type="ECO:0000256" key="7">
    <source>
        <dbReference type="SAM" id="MobiDB-lite"/>
    </source>
</evidence>
<dbReference type="InterPro" id="IPR050613">
    <property type="entry name" value="Sec_Metabolite_Reg"/>
</dbReference>
<protein>
    <submittedName>
        <fullName evidence="9">C6 zinc finger domain protein</fullName>
    </submittedName>
</protein>
<evidence type="ECO:0000256" key="2">
    <source>
        <dbReference type="ARBA" id="ARBA00022723"/>
    </source>
</evidence>
<sequence length="739" mass="83140">MATSSRSSSKRLPISCQACRSRKIRCSRDGRPCQTCVRRGLGAEDCIYLGQPRLSSEHALTAESAGQTHLLARIRDLEELLQRQAQSQSSGSVSPQNSPSATGSFLESDRGVELKPSNLRSPLVNNVGTLQSFASGYVRYLPFATHAHQLQLSPTGTGSSLPSVDSEIPDESDDLQIPLAKNSVSREELVAILPPRRYCDALKNVYFQVFSPMFHILHDLTFEAEYQQFCHDSSSVTTAWIALLFAILGIAVTALEDDEPLLSDLGREKTVTRNIKILSSRYRSASLRCLAADDVLSRHSINSLQSLILINYARVHRGLPTWTLLGFTHHVAISMGCHVDPDRFPLGPIEREERRRAWAGVTMLYTIQNTVFGHLGHHIPSQGVKPPLEINDVDLLTGSLSEKSTRPTQMTYFLLEFRLDKVLSMICQTLFSFCPKFSLSQLEAQVLAVREICDRRYQVNPNLEPLPVHHVANLNILYSYIHQLLLLLLRPGLCCYLQGEFTPETYAARTKCVASAKASLSIYHSLHESPQFASYKWYNCGLGSFHAFHAAVVLSVTLMYPESQFEFVEIKDLLWKSMDVFAALSNRSNFCSKAVPVLRRLIDMACTRGQPAVLTVDPNTGLISSPGDLTQDLSPIAPEYIMEPLFAQLQPQSWVSPTSVYWDGWKFLFERGGHEIQQRDSGRLRHLAEHATTYNGRHQRVYDPHNDPHTLWKMRHHMTVSFSCESHDKCTAYRLRQRA</sequence>
<comment type="subcellular location">
    <subcellularLocation>
        <location evidence="1">Nucleus</location>
    </subcellularLocation>
</comment>
<dbReference type="SUPFAM" id="SSF57701">
    <property type="entry name" value="Zn2/Cys6 DNA-binding domain"/>
    <property type="match status" value="1"/>
</dbReference>
<dbReference type="InterPro" id="IPR036864">
    <property type="entry name" value="Zn2-C6_fun-type_DNA-bd_sf"/>
</dbReference>
<keyword evidence="2" id="KW-0479">Metal-binding</keyword>
<gene>
    <name evidence="9" type="ORF">ABL_09851</name>
</gene>
<dbReference type="Pfam" id="PF04082">
    <property type="entry name" value="Fungal_trans"/>
    <property type="match status" value="1"/>
</dbReference>
<dbReference type="PaxDb" id="5061-CADANGAP00004727"/>
<comment type="caution">
    <text evidence="9">The sequence shown here is derived from an EMBL/GenBank/DDBJ whole genome shotgun (WGS) entry which is preliminary data.</text>
</comment>
<keyword evidence="3" id="KW-0805">Transcription regulation</keyword>
<evidence type="ECO:0000259" key="8">
    <source>
        <dbReference type="PROSITE" id="PS50048"/>
    </source>
</evidence>
<keyword evidence="6" id="KW-0539">Nucleus</keyword>
<dbReference type="GO" id="GO:0009893">
    <property type="term" value="P:positive regulation of metabolic process"/>
    <property type="evidence" value="ECO:0007669"/>
    <property type="project" value="UniProtKB-ARBA"/>
</dbReference>
<dbReference type="CDD" id="cd12148">
    <property type="entry name" value="fungal_TF_MHR"/>
    <property type="match status" value="1"/>
</dbReference>
<evidence type="ECO:0000256" key="5">
    <source>
        <dbReference type="ARBA" id="ARBA00023163"/>
    </source>
</evidence>
<evidence type="ECO:0000256" key="1">
    <source>
        <dbReference type="ARBA" id="ARBA00004123"/>
    </source>
</evidence>
<evidence type="ECO:0000313" key="9">
    <source>
        <dbReference type="EMBL" id="GAQ47190.1"/>
    </source>
</evidence>
<accession>A0A100ITV4</accession>
<reference evidence="10" key="1">
    <citation type="journal article" date="2016" name="Genome Announc.">
        <title>Draft genome sequence of Aspergillus niger strain An76.</title>
        <authorList>
            <person name="Gong W."/>
            <person name="Cheng Z."/>
            <person name="Zhang H."/>
            <person name="Liu L."/>
            <person name="Gao P."/>
            <person name="Wang L."/>
        </authorList>
    </citation>
    <scope>NUCLEOTIDE SEQUENCE [LARGE SCALE GENOMIC DNA]</scope>
    <source>
        <strain evidence="10">An76</strain>
    </source>
</reference>
<dbReference type="OMA" id="AISMGCH"/>
<dbReference type="PROSITE" id="PS50048">
    <property type="entry name" value="ZN2_CY6_FUNGAL_2"/>
    <property type="match status" value="1"/>
</dbReference>
<evidence type="ECO:0000256" key="6">
    <source>
        <dbReference type="ARBA" id="ARBA00023242"/>
    </source>
</evidence>
<dbReference type="Pfam" id="PF00172">
    <property type="entry name" value="Zn_clus"/>
    <property type="match status" value="1"/>
</dbReference>
<evidence type="ECO:0000313" key="10">
    <source>
        <dbReference type="Proteomes" id="UP000068243"/>
    </source>
</evidence>
<evidence type="ECO:0000256" key="4">
    <source>
        <dbReference type="ARBA" id="ARBA00023125"/>
    </source>
</evidence>
<dbReference type="VEuPathDB" id="FungiDB:ATCC64974_38650"/>
<organism evidence="9 10">
    <name type="scientific">Aspergillus niger</name>
    <dbReference type="NCBI Taxonomy" id="5061"/>
    <lineage>
        <taxon>Eukaryota</taxon>
        <taxon>Fungi</taxon>
        <taxon>Dikarya</taxon>
        <taxon>Ascomycota</taxon>
        <taxon>Pezizomycotina</taxon>
        <taxon>Eurotiomycetes</taxon>
        <taxon>Eurotiomycetidae</taxon>
        <taxon>Eurotiales</taxon>
        <taxon>Aspergillaceae</taxon>
        <taxon>Aspergillus</taxon>
        <taxon>Aspergillus subgen. Circumdati</taxon>
    </lineage>
</organism>
<dbReference type="GO" id="GO:0006351">
    <property type="term" value="P:DNA-templated transcription"/>
    <property type="evidence" value="ECO:0007669"/>
    <property type="project" value="InterPro"/>
</dbReference>
<dbReference type="EMBL" id="BCMY01000026">
    <property type="protein sequence ID" value="GAQ47190.1"/>
    <property type="molecule type" value="Genomic_DNA"/>
</dbReference>
<dbReference type="PANTHER" id="PTHR31001:SF40">
    <property type="entry name" value="ZN(II)2CYS6 TRANSCRIPTION FACTOR (EUROFUNG)"/>
    <property type="match status" value="1"/>
</dbReference>
<dbReference type="InterPro" id="IPR001138">
    <property type="entry name" value="Zn2Cys6_DnaBD"/>
</dbReference>
<dbReference type="VEuPathDB" id="FungiDB:M747DRAFT_81164"/>